<name>A0A6J7XT21_9ZZZZ</name>
<protein>
    <submittedName>
        <fullName evidence="1">Unannotated protein</fullName>
    </submittedName>
</protein>
<accession>A0A6J7XT21</accession>
<proteinExistence type="predicted"/>
<organism evidence="1">
    <name type="scientific">freshwater metagenome</name>
    <dbReference type="NCBI Taxonomy" id="449393"/>
    <lineage>
        <taxon>unclassified sequences</taxon>
        <taxon>metagenomes</taxon>
        <taxon>ecological metagenomes</taxon>
    </lineage>
</organism>
<reference evidence="1" key="1">
    <citation type="submission" date="2020-05" db="EMBL/GenBank/DDBJ databases">
        <authorList>
            <person name="Chiriac C."/>
            <person name="Salcher M."/>
            <person name="Ghai R."/>
            <person name="Kavagutti S V."/>
        </authorList>
    </citation>
    <scope>NUCLEOTIDE SEQUENCE</scope>
</reference>
<dbReference type="AlphaFoldDB" id="A0A6J7XT21"/>
<sequence length="65" mass="7212">MPQSKINFSIVSGNPTGDECAAIEEAVTIHLRTRKTPVVKRSVFGLPQLRQPLPHQITFGARRES</sequence>
<dbReference type="EMBL" id="CAFBSG010000004">
    <property type="protein sequence ID" value="CAB5239548.1"/>
    <property type="molecule type" value="Genomic_DNA"/>
</dbReference>
<evidence type="ECO:0000313" key="1">
    <source>
        <dbReference type="EMBL" id="CAB5239548.1"/>
    </source>
</evidence>
<gene>
    <name evidence="1" type="ORF">UFOPK3554_00335</name>
</gene>